<feature type="transmembrane region" description="Helical" evidence="8">
    <location>
        <begin position="84"/>
        <end position="109"/>
    </location>
</feature>
<evidence type="ECO:0000313" key="10">
    <source>
        <dbReference type="Proteomes" id="UP000198660"/>
    </source>
</evidence>
<dbReference type="Pfam" id="PF03845">
    <property type="entry name" value="Spore_permease"/>
    <property type="match status" value="1"/>
</dbReference>
<organism evidence="9 10">
    <name type="scientific">Marininema halotolerans</name>
    <dbReference type="NCBI Taxonomy" id="1155944"/>
    <lineage>
        <taxon>Bacteria</taxon>
        <taxon>Bacillati</taxon>
        <taxon>Bacillota</taxon>
        <taxon>Bacilli</taxon>
        <taxon>Bacillales</taxon>
        <taxon>Thermoactinomycetaceae</taxon>
        <taxon>Marininema</taxon>
    </lineage>
</organism>
<keyword evidence="5 8" id="KW-0812">Transmembrane</keyword>
<feature type="transmembrane region" description="Helical" evidence="8">
    <location>
        <begin position="146"/>
        <end position="164"/>
    </location>
</feature>
<reference evidence="10" key="1">
    <citation type="submission" date="2016-10" db="EMBL/GenBank/DDBJ databases">
        <authorList>
            <person name="Varghese N."/>
            <person name="Submissions S."/>
        </authorList>
    </citation>
    <scope>NUCLEOTIDE SEQUENCE [LARGE SCALE GENOMIC DNA]</scope>
    <source>
        <strain evidence="10">DSM 45789</strain>
    </source>
</reference>
<evidence type="ECO:0000313" key="9">
    <source>
        <dbReference type="EMBL" id="SFS90044.1"/>
    </source>
</evidence>
<dbReference type="Proteomes" id="UP000198660">
    <property type="component" value="Unassembled WGS sequence"/>
</dbReference>
<dbReference type="OrthoDB" id="2380120at2"/>
<feature type="transmembrane region" description="Helical" evidence="8">
    <location>
        <begin position="306"/>
        <end position="328"/>
    </location>
</feature>
<keyword evidence="10" id="KW-1185">Reference proteome</keyword>
<keyword evidence="3" id="KW-0813">Transport</keyword>
<dbReference type="PANTHER" id="PTHR34975">
    <property type="entry name" value="SPORE GERMINATION PROTEIN A2"/>
    <property type="match status" value="1"/>
</dbReference>
<keyword evidence="4" id="KW-0309">Germination</keyword>
<dbReference type="GO" id="GO:0016020">
    <property type="term" value="C:membrane"/>
    <property type="evidence" value="ECO:0007669"/>
    <property type="project" value="UniProtKB-SubCell"/>
</dbReference>
<comment type="subcellular location">
    <subcellularLocation>
        <location evidence="1">Membrane</location>
        <topology evidence="1">Multi-pass membrane protein</topology>
    </subcellularLocation>
</comment>
<evidence type="ECO:0000256" key="6">
    <source>
        <dbReference type="ARBA" id="ARBA00022989"/>
    </source>
</evidence>
<evidence type="ECO:0000256" key="8">
    <source>
        <dbReference type="SAM" id="Phobius"/>
    </source>
</evidence>
<dbReference type="InterPro" id="IPR004761">
    <property type="entry name" value="Spore_GerAB"/>
</dbReference>
<feature type="transmembrane region" description="Helical" evidence="8">
    <location>
        <begin position="115"/>
        <end position="134"/>
    </location>
</feature>
<comment type="similarity">
    <text evidence="2">Belongs to the amino acid-polyamine-organocation (APC) superfamily. Spore germination protein (SGP) (TC 2.A.3.9) family.</text>
</comment>
<accession>A0A1I6TLJ1</accession>
<dbReference type="RefSeq" id="WP_091838170.1">
    <property type="nucleotide sequence ID" value="NZ_FPAA01000010.1"/>
</dbReference>
<dbReference type="PANTHER" id="PTHR34975:SF2">
    <property type="entry name" value="SPORE GERMINATION PROTEIN A2"/>
    <property type="match status" value="1"/>
</dbReference>
<evidence type="ECO:0000256" key="3">
    <source>
        <dbReference type="ARBA" id="ARBA00022448"/>
    </source>
</evidence>
<keyword evidence="6 8" id="KW-1133">Transmembrane helix</keyword>
<dbReference type="AlphaFoldDB" id="A0A1I6TLJ1"/>
<feature type="transmembrane region" description="Helical" evidence="8">
    <location>
        <begin position="334"/>
        <end position="354"/>
    </location>
</feature>
<gene>
    <name evidence="9" type="ORF">SAMN05444972_110112</name>
</gene>
<feature type="transmembrane region" description="Helical" evidence="8">
    <location>
        <begin position="184"/>
        <end position="205"/>
    </location>
</feature>
<evidence type="ECO:0000256" key="5">
    <source>
        <dbReference type="ARBA" id="ARBA00022692"/>
    </source>
</evidence>
<keyword evidence="7 8" id="KW-0472">Membrane</keyword>
<evidence type="ECO:0000256" key="1">
    <source>
        <dbReference type="ARBA" id="ARBA00004141"/>
    </source>
</evidence>
<feature type="transmembrane region" description="Helical" evidence="8">
    <location>
        <begin position="272"/>
        <end position="294"/>
    </location>
</feature>
<evidence type="ECO:0000256" key="4">
    <source>
        <dbReference type="ARBA" id="ARBA00022544"/>
    </source>
</evidence>
<dbReference type="NCBIfam" id="TIGR00912">
    <property type="entry name" value="2A0309"/>
    <property type="match status" value="1"/>
</dbReference>
<sequence>MSKYTTNQLTLSQFVIFIYKTQIGVGVLTLPRLVSENANRDGWISVILGIAISLTVSILIIKIMEKHPEMTLYDILPLYFGKWLGRFFIFIWIAWTLAASTTAFLATIFITQMWLLPKSSSILIGALFLVPIYLTAKEGVRNISSFFQFVFLSTIWMEFTLLYSGGGSQILNFLPIGADGITPIIKGALVFLPSCFGFEIALFLYPFLKNKKQAIKGVLIAHALTFNISFMLIVLCFLKYSQEEIQLFVFPTLNLLKEIQLPFIERLEIPFLAIYLMVMLSTAISYLYISLFGMAQFTQKRSHIPFLWIAMVFWLIILFSVNFSFRHLQQVERIWQKNIVFIPLVFPILLLIYIKIHHFVQQRRHTP</sequence>
<feature type="transmembrane region" description="Helical" evidence="8">
    <location>
        <begin position="217"/>
        <end position="240"/>
    </location>
</feature>
<name>A0A1I6TLJ1_9BACL</name>
<evidence type="ECO:0000256" key="2">
    <source>
        <dbReference type="ARBA" id="ARBA00007998"/>
    </source>
</evidence>
<protein>
    <submittedName>
        <fullName evidence="9">Spore germination protein (Amino acid permease)</fullName>
    </submittedName>
</protein>
<proteinExistence type="inferred from homology"/>
<feature type="transmembrane region" description="Helical" evidence="8">
    <location>
        <begin position="42"/>
        <end position="63"/>
    </location>
</feature>
<dbReference type="GO" id="GO:0009847">
    <property type="term" value="P:spore germination"/>
    <property type="evidence" value="ECO:0007669"/>
    <property type="project" value="InterPro"/>
</dbReference>
<dbReference type="EMBL" id="FPAA01000010">
    <property type="protein sequence ID" value="SFS90044.1"/>
    <property type="molecule type" value="Genomic_DNA"/>
</dbReference>
<evidence type="ECO:0000256" key="7">
    <source>
        <dbReference type="ARBA" id="ARBA00023136"/>
    </source>
</evidence>
<dbReference type="Gene3D" id="1.20.1740.10">
    <property type="entry name" value="Amino acid/polyamine transporter I"/>
    <property type="match status" value="1"/>
</dbReference>